<dbReference type="PATRIC" id="fig|44252.3.peg.3903"/>
<protein>
    <submittedName>
        <fullName evidence="1">Uncharacterized protein</fullName>
    </submittedName>
</protein>
<dbReference type="OrthoDB" id="9151105at2"/>
<dbReference type="Proteomes" id="UP000029278">
    <property type="component" value="Unassembled WGS sequence"/>
</dbReference>
<evidence type="ECO:0000313" key="2">
    <source>
        <dbReference type="Proteomes" id="UP000029278"/>
    </source>
</evidence>
<keyword evidence="2" id="KW-1185">Reference proteome</keyword>
<accession>A0A090Z7M9</accession>
<name>A0A090Z7M9_PAEMA</name>
<dbReference type="EMBL" id="JMQA01000035">
    <property type="protein sequence ID" value="KFN07279.1"/>
    <property type="molecule type" value="Genomic_DNA"/>
</dbReference>
<dbReference type="GeneID" id="77009454"/>
<dbReference type="HOGENOM" id="CLU_050188_0_0_9"/>
<reference evidence="1 2" key="1">
    <citation type="submission" date="2014-04" db="EMBL/GenBank/DDBJ databases">
        <authorList>
            <person name="Bishop-Lilly K.A."/>
            <person name="Broomall S.M."/>
            <person name="Chain P.S."/>
            <person name="Chertkov O."/>
            <person name="Coyne S.R."/>
            <person name="Daligault H.E."/>
            <person name="Davenport K.W."/>
            <person name="Erkkila T."/>
            <person name="Frey K.G."/>
            <person name="Gibbons H.S."/>
            <person name="Gu W."/>
            <person name="Jaissle J."/>
            <person name="Johnson S.L."/>
            <person name="Koroleva G.I."/>
            <person name="Ladner J.T."/>
            <person name="Lo C.-C."/>
            <person name="Minogue T.D."/>
            <person name="Munk C."/>
            <person name="Palacios G.F."/>
            <person name="Redden C.L."/>
            <person name="Rosenzweig C.N."/>
            <person name="Scholz M.B."/>
            <person name="Teshima H."/>
            <person name="Xu Y."/>
        </authorList>
    </citation>
    <scope>NUCLEOTIDE SEQUENCE [LARGE SCALE GENOMIC DNA]</scope>
    <source>
        <strain evidence="1 2">8244</strain>
    </source>
</reference>
<dbReference type="STRING" id="44252.DJ90_5669"/>
<dbReference type="AlphaFoldDB" id="A0A090Z7M9"/>
<dbReference type="RefSeq" id="WP_036625981.1">
    <property type="nucleotide sequence ID" value="NZ_JAKOBR010000029.1"/>
</dbReference>
<proteinExistence type="predicted"/>
<sequence length="335" mass="37505">MNRNEINQIKRITGEYAPEALKARQAWLELRLRQDPEIRKLFTRLADAIADTLRQGGSGPADDWLLGAIEGQLRYLITELRENLTKTLHGHIAAAVEIGSRFNRAVTIDLMTQKISIPRITKSGLEQMFVRVNEAAVRAHIERTSYGMKLSDRIWDTSNGAGEVIRNIIQDGIASGRDAIETARALEGYVRSDANVMSKYYEGMQERMKGRVPDDLSYQALRTARTETTAALGQGSIRSARASPSCTGIKFCLSTAHRIRDKCDELARQDFGMGPGVYPLDDPPPYPAHPNTLSYLVEIHQQVDNFVRQLRSWIDDPASQPGLNDWYATEYLGAS</sequence>
<gene>
    <name evidence="1" type="ORF">DJ90_5669</name>
</gene>
<evidence type="ECO:0000313" key="1">
    <source>
        <dbReference type="EMBL" id="KFN07279.1"/>
    </source>
</evidence>
<organism evidence="1 2">
    <name type="scientific">Paenibacillus macerans</name>
    <name type="common">Bacillus macerans</name>
    <dbReference type="NCBI Taxonomy" id="44252"/>
    <lineage>
        <taxon>Bacteria</taxon>
        <taxon>Bacillati</taxon>
        <taxon>Bacillota</taxon>
        <taxon>Bacilli</taxon>
        <taxon>Bacillales</taxon>
        <taxon>Paenibacillaceae</taxon>
        <taxon>Paenibacillus</taxon>
    </lineage>
</organism>
<comment type="caution">
    <text evidence="1">The sequence shown here is derived from an EMBL/GenBank/DDBJ whole genome shotgun (WGS) entry which is preliminary data.</text>
</comment>